<keyword evidence="1" id="KW-1133">Transmembrane helix</keyword>
<feature type="transmembrane region" description="Helical" evidence="1">
    <location>
        <begin position="51"/>
        <end position="70"/>
    </location>
</feature>
<sequence>MCLYYWQHDVLLFLIKKVPQYYYSAFSIFSVTEFFGLNNLFFIIIRRYISYLCDITMWLFSSTIHIIYNYFTIRQIEVSCFFIELKLFILNSFYQKRMFYISYFYNDRSIYRNKCYKNILFISYIFSWLLLMFIRILC</sequence>
<proteinExistence type="predicted"/>
<feature type="transmembrane region" description="Helical" evidence="1">
    <location>
        <begin position="20"/>
        <end position="44"/>
    </location>
</feature>
<reference evidence="2 3" key="1">
    <citation type="submission" date="2018-06" db="EMBL/GenBank/DDBJ databases">
        <authorList>
            <consortium name="Pathogen Informatics"/>
            <person name="Doyle S."/>
        </authorList>
    </citation>
    <scope>NUCLEOTIDE SEQUENCE [LARGE SCALE GENOMIC DNA]</scope>
    <source>
        <strain evidence="2 3">NCTC11938</strain>
    </source>
</reference>
<organism evidence="2 3">
    <name type="scientific">Proteus mirabilis</name>
    <dbReference type="NCBI Taxonomy" id="584"/>
    <lineage>
        <taxon>Bacteria</taxon>
        <taxon>Pseudomonadati</taxon>
        <taxon>Pseudomonadota</taxon>
        <taxon>Gammaproteobacteria</taxon>
        <taxon>Enterobacterales</taxon>
        <taxon>Morganellaceae</taxon>
        <taxon>Proteus</taxon>
    </lineage>
</organism>
<name>A0A379FI33_PROMI</name>
<accession>A0A379FI33</accession>
<feature type="transmembrane region" description="Helical" evidence="1">
    <location>
        <begin position="115"/>
        <end position="137"/>
    </location>
</feature>
<evidence type="ECO:0000256" key="1">
    <source>
        <dbReference type="SAM" id="Phobius"/>
    </source>
</evidence>
<evidence type="ECO:0000313" key="3">
    <source>
        <dbReference type="Proteomes" id="UP000254191"/>
    </source>
</evidence>
<keyword evidence="1" id="KW-0812">Transmembrane</keyword>
<dbReference type="EMBL" id="UGTS01000004">
    <property type="protein sequence ID" value="SUC20350.1"/>
    <property type="molecule type" value="Genomic_DNA"/>
</dbReference>
<feature type="transmembrane region" description="Helical" evidence="1">
    <location>
        <begin position="76"/>
        <end position="94"/>
    </location>
</feature>
<keyword evidence="1" id="KW-0472">Membrane</keyword>
<protein>
    <submittedName>
        <fullName evidence="2">Uncharacterized protein</fullName>
    </submittedName>
</protein>
<dbReference type="Proteomes" id="UP000254191">
    <property type="component" value="Unassembled WGS sequence"/>
</dbReference>
<gene>
    <name evidence="2" type="ORF">NCTC11938_01753</name>
</gene>
<evidence type="ECO:0000313" key="2">
    <source>
        <dbReference type="EMBL" id="SUC20350.1"/>
    </source>
</evidence>
<dbReference type="AlphaFoldDB" id="A0A379FI33"/>